<evidence type="ECO:0000256" key="3">
    <source>
        <dbReference type="SAM" id="SignalP"/>
    </source>
</evidence>
<dbReference type="OrthoDB" id="6137799at2759"/>
<dbReference type="Gene3D" id="3.80.10.10">
    <property type="entry name" value="Ribonuclease Inhibitor"/>
    <property type="match status" value="2"/>
</dbReference>
<keyword evidence="2" id="KW-0677">Repeat</keyword>
<proteinExistence type="predicted"/>
<dbReference type="AlphaFoldDB" id="R7T5D4"/>
<dbReference type="PANTHER" id="PTHR45712">
    <property type="entry name" value="AGAP008170-PA"/>
    <property type="match status" value="1"/>
</dbReference>
<sequence length="243" mass="26960">MMCLRGILLVATLGLVHGVFVDYENRNLLSVSTASIPDDVTILNLQRNQISSVPAHSFSRCPELADLNMSYNRITFVDKDAFTGTVIAILKIKFNDLTAVPDLSAIKATLTFLSVHSNKVTDIDNMMFFDNLEILYAGDNNISTFDSNLFAEMSKIEIIGLANNAIASLDVLLSAHPNHIVTVYMKDNPALKDCTCYLVNVLQRLDQKLKVLGDCLFDDFTTKLDTLTVESMCSEMRNTIGKH</sequence>
<organism evidence="4">
    <name type="scientific">Capitella teleta</name>
    <name type="common">Polychaete worm</name>
    <dbReference type="NCBI Taxonomy" id="283909"/>
    <lineage>
        <taxon>Eukaryota</taxon>
        <taxon>Metazoa</taxon>
        <taxon>Spiralia</taxon>
        <taxon>Lophotrochozoa</taxon>
        <taxon>Annelida</taxon>
        <taxon>Polychaeta</taxon>
        <taxon>Sedentaria</taxon>
        <taxon>Scolecida</taxon>
        <taxon>Capitellidae</taxon>
        <taxon>Capitella</taxon>
    </lineage>
</organism>
<dbReference type="Pfam" id="PF13855">
    <property type="entry name" value="LRR_8"/>
    <property type="match status" value="2"/>
</dbReference>
<dbReference type="InterPro" id="IPR050333">
    <property type="entry name" value="SLRP"/>
</dbReference>
<evidence type="ECO:0008006" key="7">
    <source>
        <dbReference type="Google" id="ProtNLM"/>
    </source>
</evidence>
<keyword evidence="3" id="KW-0732">Signal</keyword>
<dbReference type="EnsemblMetazoa" id="CapteT184986">
    <property type="protein sequence ID" value="CapteP184986"/>
    <property type="gene ID" value="CapteG184986"/>
</dbReference>
<evidence type="ECO:0000313" key="4">
    <source>
        <dbReference type="EMBL" id="ELT88544.1"/>
    </source>
</evidence>
<name>R7T5D4_CAPTE</name>
<dbReference type="OMA" id="MQCSITI"/>
<dbReference type="PANTHER" id="PTHR45712:SF22">
    <property type="entry name" value="INSULIN-LIKE GROWTH FACTOR-BINDING PROTEIN COMPLEX ACID LABILE SUBUNIT"/>
    <property type="match status" value="1"/>
</dbReference>
<accession>R7T5D4</accession>
<reference evidence="6" key="1">
    <citation type="submission" date="2012-12" db="EMBL/GenBank/DDBJ databases">
        <authorList>
            <person name="Hellsten U."/>
            <person name="Grimwood J."/>
            <person name="Chapman J.A."/>
            <person name="Shapiro H."/>
            <person name="Aerts A."/>
            <person name="Otillar R.P."/>
            <person name="Terry A.Y."/>
            <person name="Boore J.L."/>
            <person name="Simakov O."/>
            <person name="Marletaz F."/>
            <person name="Cho S.-J."/>
            <person name="Edsinger-Gonzales E."/>
            <person name="Havlak P."/>
            <person name="Kuo D.-H."/>
            <person name="Larsson T."/>
            <person name="Lv J."/>
            <person name="Arendt D."/>
            <person name="Savage R."/>
            <person name="Osoegawa K."/>
            <person name="de Jong P."/>
            <person name="Lindberg D.R."/>
            <person name="Seaver E.C."/>
            <person name="Weisblat D.A."/>
            <person name="Putnam N.H."/>
            <person name="Grigoriev I.V."/>
            <person name="Rokhsar D.S."/>
        </authorList>
    </citation>
    <scope>NUCLEOTIDE SEQUENCE</scope>
    <source>
        <strain evidence="6">I ESC-2004</strain>
    </source>
</reference>
<keyword evidence="6" id="KW-1185">Reference proteome</keyword>
<dbReference type="Proteomes" id="UP000014760">
    <property type="component" value="Unassembled WGS sequence"/>
</dbReference>
<dbReference type="STRING" id="283909.R7T5D4"/>
<feature type="chain" id="PRO_5008786668" description="LRRCT domain-containing protein" evidence="3">
    <location>
        <begin position="19"/>
        <end position="243"/>
    </location>
</feature>
<dbReference type="EMBL" id="KB311801">
    <property type="protein sequence ID" value="ELT88544.1"/>
    <property type="molecule type" value="Genomic_DNA"/>
</dbReference>
<evidence type="ECO:0000256" key="2">
    <source>
        <dbReference type="ARBA" id="ARBA00022737"/>
    </source>
</evidence>
<dbReference type="EMBL" id="AMQN01003429">
    <property type="status" value="NOT_ANNOTATED_CDS"/>
    <property type="molecule type" value="Genomic_DNA"/>
</dbReference>
<dbReference type="SUPFAM" id="SSF52058">
    <property type="entry name" value="L domain-like"/>
    <property type="match status" value="1"/>
</dbReference>
<dbReference type="HOGENOM" id="CLU_1143499_0_0_1"/>
<evidence type="ECO:0000313" key="5">
    <source>
        <dbReference type="EnsemblMetazoa" id="CapteP184986"/>
    </source>
</evidence>
<dbReference type="InterPro" id="IPR032675">
    <property type="entry name" value="LRR_dom_sf"/>
</dbReference>
<reference evidence="5" key="3">
    <citation type="submission" date="2015-06" db="UniProtKB">
        <authorList>
            <consortium name="EnsemblMetazoa"/>
        </authorList>
    </citation>
    <scope>IDENTIFICATION</scope>
</reference>
<reference evidence="4 6" key="2">
    <citation type="journal article" date="2013" name="Nature">
        <title>Insights into bilaterian evolution from three spiralian genomes.</title>
        <authorList>
            <person name="Simakov O."/>
            <person name="Marletaz F."/>
            <person name="Cho S.J."/>
            <person name="Edsinger-Gonzales E."/>
            <person name="Havlak P."/>
            <person name="Hellsten U."/>
            <person name="Kuo D.H."/>
            <person name="Larsson T."/>
            <person name="Lv J."/>
            <person name="Arendt D."/>
            <person name="Savage R."/>
            <person name="Osoegawa K."/>
            <person name="de Jong P."/>
            <person name="Grimwood J."/>
            <person name="Chapman J.A."/>
            <person name="Shapiro H."/>
            <person name="Aerts A."/>
            <person name="Otillar R.P."/>
            <person name="Terry A.Y."/>
            <person name="Boore J.L."/>
            <person name="Grigoriev I.V."/>
            <person name="Lindberg D.R."/>
            <person name="Seaver E.C."/>
            <person name="Weisblat D.A."/>
            <person name="Putnam N.H."/>
            <person name="Rokhsar D.S."/>
        </authorList>
    </citation>
    <scope>NUCLEOTIDE SEQUENCE</scope>
    <source>
        <strain evidence="4 6">I ESC-2004</strain>
    </source>
</reference>
<protein>
    <recommendedName>
        <fullName evidence="7">LRRCT domain-containing protein</fullName>
    </recommendedName>
</protein>
<gene>
    <name evidence="4" type="ORF">CAPTEDRAFT_184986</name>
</gene>
<evidence type="ECO:0000313" key="6">
    <source>
        <dbReference type="Proteomes" id="UP000014760"/>
    </source>
</evidence>
<dbReference type="SMART" id="SM00369">
    <property type="entry name" value="LRR_TYP"/>
    <property type="match status" value="4"/>
</dbReference>
<feature type="signal peptide" evidence="3">
    <location>
        <begin position="1"/>
        <end position="18"/>
    </location>
</feature>
<evidence type="ECO:0000256" key="1">
    <source>
        <dbReference type="ARBA" id="ARBA00022614"/>
    </source>
</evidence>
<dbReference type="InterPro" id="IPR003591">
    <property type="entry name" value="Leu-rich_rpt_typical-subtyp"/>
</dbReference>
<dbReference type="InterPro" id="IPR001611">
    <property type="entry name" value="Leu-rich_rpt"/>
</dbReference>
<keyword evidence="1" id="KW-0433">Leucine-rich repeat</keyword>